<keyword evidence="2 3" id="KW-0548">Nucleotidyltransferase</keyword>
<dbReference type="GO" id="GO:0008690">
    <property type="term" value="F:3-deoxy-manno-octulosonate cytidylyltransferase activity"/>
    <property type="evidence" value="ECO:0007669"/>
    <property type="project" value="UniProtKB-EC"/>
</dbReference>
<dbReference type="HAMAP" id="MF_00057">
    <property type="entry name" value="KdsB"/>
    <property type="match status" value="1"/>
</dbReference>
<dbReference type="SUPFAM" id="SSF53448">
    <property type="entry name" value="Nucleotide-diphospho-sugar transferases"/>
    <property type="match status" value="1"/>
</dbReference>
<evidence type="ECO:0000256" key="2">
    <source>
        <dbReference type="ARBA" id="ARBA00022695"/>
    </source>
</evidence>
<proteinExistence type="inferred from homology"/>
<reference evidence="3" key="1">
    <citation type="submission" date="2018-06" db="EMBL/GenBank/DDBJ databases">
        <authorList>
            <person name="Zhirakovskaya E."/>
        </authorList>
    </citation>
    <scope>NUCLEOTIDE SEQUENCE</scope>
</reference>
<name>A0A3B1C6J4_9ZZZZ</name>
<dbReference type="AlphaFoldDB" id="A0A3B1C6J4"/>
<gene>
    <name evidence="3" type="ORF">MNBD_NITROSPINAE02-1766</name>
</gene>
<dbReference type="CDD" id="cd02517">
    <property type="entry name" value="CMP-KDO-Synthetase"/>
    <property type="match status" value="1"/>
</dbReference>
<dbReference type="InterPro" id="IPR004528">
    <property type="entry name" value="KdsB"/>
</dbReference>
<evidence type="ECO:0000256" key="1">
    <source>
        <dbReference type="ARBA" id="ARBA00022679"/>
    </source>
</evidence>
<dbReference type="Gene3D" id="3.90.550.10">
    <property type="entry name" value="Spore Coat Polysaccharide Biosynthesis Protein SpsA, Chain A"/>
    <property type="match status" value="1"/>
</dbReference>
<sequence length="246" mass="28150">MKTVGVIPCRWESSRFPGKPLAEICGKPMLWHVWKQASKSSVIEQLVVATDDERIYDVCNEHRFDVVYTSKSHQTGTDRVSEVAEKVSGDIFVNIQGDEPLIDPEGIDAVASCLARQKEILITNGYTLITSKDDIDNPNVVKVITDRDNCALAYSRSRIPYQKEARSVYKRQLGLYAMTREAMLSFGKLERRYIEATEGVEMYRFLENGYRIKMVEVDDRNSIPVDLPEDVERVESFIKRMEAKND</sequence>
<protein>
    <submittedName>
        <fullName evidence="3">3-deoxy-manno-octulosonate cytidylyltransferase</fullName>
        <ecNumber evidence="3">2.7.7.38</ecNumber>
    </submittedName>
</protein>
<evidence type="ECO:0000313" key="3">
    <source>
        <dbReference type="EMBL" id="VAX23712.1"/>
    </source>
</evidence>
<keyword evidence="1 3" id="KW-0808">Transferase</keyword>
<accession>A0A3B1C6J4</accession>
<dbReference type="NCBIfam" id="NF009905">
    <property type="entry name" value="PRK13368.1"/>
    <property type="match status" value="1"/>
</dbReference>
<dbReference type="NCBIfam" id="NF003952">
    <property type="entry name" value="PRK05450.1-5"/>
    <property type="match status" value="1"/>
</dbReference>
<dbReference type="Pfam" id="PF02348">
    <property type="entry name" value="CTP_transf_3"/>
    <property type="match status" value="1"/>
</dbReference>
<dbReference type="EC" id="2.7.7.38" evidence="3"/>
<dbReference type="EMBL" id="UOGE01000089">
    <property type="protein sequence ID" value="VAX23712.1"/>
    <property type="molecule type" value="Genomic_DNA"/>
</dbReference>
<dbReference type="PANTHER" id="PTHR42866">
    <property type="entry name" value="3-DEOXY-MANNO-OCTULOSONATE CYTIDYLYLTRANSFERASE"/>
    <property type="match status" value="1"/>
</dbReference>
<dbReference type="NCBIfam" id="TIGR00466">
    <property type="entry name" value="kdsB"/>
    <property type="match status" value="1"/>
</dbReference>
<dbReference type="InterPro" id="IPR029044">
    <property type="entry name" value="Nucleotide-diphossugar_trans"/>
</dbReference>
<dbReference type="GO" id="GO:0005829">
    <property type="term" value="C:cytosol"/>
    <property type="evidence" value="ECO:0007669"/>
    <property type="project" value="TreeGrafter"/>
</dbReference>
<organism evidence="3">
    <name type="scientific">hydrothermal vent metagenome</name>
    <dbReference type="NCBI Taxonomy" id="652676"/>
    <lineage>
        <taxon>unclassified sequences</taxon>
        <taxon>metagenomes</taxon>
        <taxon>ecological metagenomes</taxon>
    </lineage>
</organism>
<dbReference type="PANTHER" id="PTHR42866:SF2">
    <property type="entry name" value="3-DEOXY-MANNO-OCTULOSONATE CYTIDYLYLTRANSFERASE, MITOCHONDRIAL"/>
    <property type="match status" value="1"/>
</dbReference>
<dbReference type="InterPro" id="IPR003329">
    <property type="entry name" value="Cytidylyl_trans"/>
</dbReference>